<dbReference type="InterPro" id="IPR051260">
    <property type="entry name" value="Diverse_substr_monoxygenases"/>
</dbReference>
<proteinExistence type="inferred from homology"/>
<dbReference type="Proteomes" id="UP000324678">
    <property type="component" value="Chromosome"/>
</dbReference>
<keyword evidence="2 6" id="KW-0288">FMN</keyword>
<organism evidence="8 9">
    <name type="scientific">Agromyces intestinalis</name>
    <dbReference type="NCBI Taxonomy" id="2592652"/>
    <lineage>
        <taxon>Bacteria</taxon>
        <taxon>Bacillati</taxon>
        <taxon>Actinomycetota</taxon>
        <taxon>Actinomycetes</taxon>
        <taxon>Micrococcales</taxon>
        <taxon>Microbacteriaceae</taxon>
        <taxon>Agromyces</taxon>
    </lineage>
</organism>
<evidence type="ECO:0000256" key="5">
    <source>
        <dbReference type="ARBA" id="ARBA00033748"/>
    </source>
</evidence>
<dbReference type="PANTHER" id="PTHR30011">
    <property type="entry name" value="ALKANESULFONATE MONOOXYGENASE-RELATED"/>
    <property type="match status" value="1"/>
</dbReference>
<name>A0A5C1YI65_9MICO</name>
<evidence type="ECO:0000256" key="1">
    <source>
        <dbReference type="ARBA" id="ARBA00022630"/>
    </source>
</evidence>
<dbReference type="InterPro" id="IPR016215">
    <property type="entry name" value="NTA_MOA"/>
</dbReference>
<reference evidence="8 9" key="1">
    <citation type="submission" date="2019-09" db="EMBL/GenBank/DDBJ databases">
        <title>Genome sequencing of strain KACC 19306.</title>
        <authorList>
            <person name="Heo J."/>
            <person name="Kim S.-J."/>
            <person name="Kim J.-S."/>
            <person name="Hong S.-B."/>
            <person name="Kwon S.-W."/>
        </authorList>
    </citation>
    <scope>NUCLEOTIDE SEQUENCE [LARGE SCALE GENOMIC DNA]</scope>
    <source>
        <strain evidence="8 9">KACC 19306</strain>
    </source>
</reference>
<dbReference type="PANTHER" id="PTHR30011:SF16">
    <property type="entry name" value="C2H2 FINGER DOMAIN TRANSCRIPTION FACTOR (EUROFUNG)-RELATED"/>
    <property type="match status" value="1"/>
</dbReference>
<evidence type="ECO:0000256" key="4">
    <source>
        <dbReference type="ARBA" id="ARBA00023033"/>
    </source>
</evidence>
<gene>
    <name evidence="8" type="ORF">FLP10_10150</name>
</gene>
<evidence type="ECO:0000313" key="9">
    <source>
        <dbReference type="Proteomes" id="UP000324678"/>
    </source>
</evidence>
<keyword evidence="4 8" id="KW-0503">Monooxygenase</keyword>
<dbReference type="OrthoDB" id="3265338at2"/>
<keyword evidence="3 8" id="KW-0560">Oxidoreductase</keyword>
<dbReference type="Gene3D" id="3.20.20.30">
    <property type="entry name" value="Luciferase-like domain"/>
    <property type="match status" value="1"/>
</dbReference>
<feature type="binding site" evidence="6">
    <location>
        <position position="232"/>
    </location>
    <ligand>
        <name>FMN</name>
        <dbReference type="ChEBI" id="CHEBI:58210"/>
    </ligand>
</feature>
<dbReference type="EMBL" id="CP043505">
    <property type="protein sequence ID" value="QEO14727.1"/>
    <property type="molecule type" value="Genomic_DNA"/>
</dbReference>
<dbReference type="GO" id="GO:0004497">
    <property type="term" value="F:monooxygenase activity"/>
    <property type="evidence" value="ECO:0007669"/>
    <property type="project" value="UniProtKB-KW"/>
</dbReference>
<sequence length="477" mass="52863">MTDKKPLILNLFEMACISHITHGLWPLPGNNRHRFDELGYWTELAEILEDGGFHGVFLADVIGAYDVFRGGPETALREGLQSPNLDPLLVIPAMAAVTKRLGFGATFSTTYEPPFAFARRASTLDHLTSGRFGWNIVTSYLPNAARNFGLEGEVPHDRRYEIADEYLDVLYKLWEGSWDDGAVVYDREQGIATDASKVRYIDHVGEHFRVAGPHIVHPSRQRTPVLYQATGSPAGIEFAGRHAELVFTGGRTTEDFRRNAAEMTASAERHGRSRADLRFIVQAGVVVGRTEEEAADKWRTYREHVSLDGILAHSGLRVDLTAYPRDITVAEAVRRSGVPESEVPFLPLDKTVGAALDGLQGSREGRYFVAGTPSVVADEIERWLDDDGVDGINLRQYHSFDTARDFAELVVPELRRRGRLVEDSGAPTTLRDRLFGRGDRLPDHHIAARYRGGANLDVPVPPLRFAAPVPPVPLAAN</sequence>
<protein>
    <submittedName>
        <fullName evidence="8">NtaA/DmoA family FMN-dependent monooxygenase</fullName>
        <ecNumber evidence="8">1.14.-.-</ecNumber>
    </submittedName>
</protein>
<comment type="similarity">
    <text evidence="5">Belongs to the NtaA/SnaA/DszA monooxygenase family.</text>
</comment>
<feature type="binding site" evidence="6">
    <location>
        <position position="160"/>
    </location>
    <ligand>
        <name>FMN</name>
        <dbReference type="ChEBI" id="CHEBI:58210"/>
    </ligand>
</feature>
<dbReference type="GO" id="GO:0016705">
    <property type="term" value="F:oxidoreductase activity, acting on paired donors, with incorporation or reduction of molecular oxygen"/>
    <property type="evidence" value="ECO:0007669"/>
    <property type="project" value="InterPro"/>
</dbReference>
<keyword evidence="9" id="KW-1185">Reference proteome</keyword>
<feature type="binding site" evidence="6">
    <location>
        <position position="60"/>
    </location>
    <ligand>
        <name>FMN</name>
        <dbReference type="ChEBI" id="CHEBI:58210"/>
    </ligand>
</feature>
<dbReference type="InterPro" id="IPR011251">
    <property type="entry name" value="Luciferase-like_dom"/>
</dbReference>
<dbReference type="InterPro" id="IPR036661">
    <property type="entry name" value="Luciferase-like_sf"/>
</dbReference>
<dbReference type="NCBIfam" id="TIGR03860">
    <property type="entry name" value="FMN_nitrolo"/>
    <property type="match status" value="1"/>
</dbReference>
<evidence type="ECO:0000256" key="3">
    <source>
        <dbReference type="ARBA" id="ARBA00023002"/>
    </source>
</evidence>
<dbReference type="RefSeq" id="WP_149160746.1">
    <property type="nucleotide sequence ID" value="NZ_CP043505.1"/>
</dbReference>
<dbReference type="PIRSF" id="PIRSF000337">
    <property type="entry name" value="NTA_MOA"/>
    <property type="match status" value="1"/>
</dbReference>
<dbReference type="Pfam" id="PF00296">
    <property type="entry name" value="Bac_luciferase"/>
    <property type="match status" value="1"/>
</dbReference>
<evidence type="ECO:0000259" key="7">
    <source>
        <dbReference type="Pfam" id="PF00296"/>
    </source>
</evidence>
<dbReference type="SUPFAM" id="SSF51679">
    <property type="entry name" value="Bacterial luciferase-like"/>
    <property type="match status" value="1"/>
</dbReference>
<keyword evidence="1 6" id="KW-0285">Flavoprotein</keyword>
<dbReference type="KEGG" id="ail:FLP10_10150"/>
<dbReference type="EC" id="1.14.-.-" evidence="8"/>
<evidence type="ECO:0000256" key="2">
    <source>
        <dbReference type="ARBA" id="ARBA00022643"/>
    </source>
</evidence>
<evidence type="ECO:0000313" key="8">
    <source>
        <dbReference type="EMBL" id="QEO14727.1"/>
    </source>
</evidence>
<feature type="binding site" evidence="6">
    <location>
        <position position="106"/>
    </location>
    <ligand>
        <name>FMN</name>
        <dbReference type="ChEBI" id="CHEBI:58210"/>
    </ligand>
</feature>
<dbReference type="AlphaFoldDB" id="A0A5C1YI65"/>
<feature type="domain" description="Luciferase-like" evidence="7">
    <location>
        <begin position="30"/>
        <end position="388"/>
    </location>
</feature>
<evidence type="ECO:0000256" key="6">
    <source>
        <dbReference type="PIRSR" id="PIRSR000337-1"/>
    </source>
</evidence>
<feature type="binding site" evidence="6">
    <location>
        <position position="156"/>
    </location>
    <ligand>
        <name>FMN</name>
        <dbReference type="ChEBI" id="CHEBI:58210"/>
    </ligand>
</feature>
<accession>A0A5C1YI65</accession>